<accession>A0A6J4JP78</accession>
<proteinExistence type="predicted"/>
<organism evidence="1">
    <name type="scientific">uncultured Coleofasciculus sp</name>
    <dbReference type="NCBI Taxonomy" id="1267456"/>
    <lineage>
        <taxon>Bacteria</taxon>
        <taxon>Bacillati</taxon>
        <taxon>Cyanobacteriota</taxon>
        <taxon>Cyanophyceae</taxon>
        <taxon>Coleofasciculales</taxon>
        <taxon>Coleofasciculaceae</taxon>
        <taxon>Coleofasciculus</taxon>
        <taxon>environmental samples</taxon>
    </lineage>
</organism>
<protein>
    <recommendedName>
        <fullName evidence="2">DUF2949 domain-containing protein</fullName>
    </recommendedName>
</protein>
<dbReference type="AlphaFoldDB" id="A0A6J4JP78"/>
<gene>
    <name evidence="1" type="ORF">AVDCRST_MAG92-3740</name>
</gene>
<feature type="non-terminal residue" evidence="1">
    <location>
        <position position="1"/>
    </location>
</feature>
<sequence length="32" mass="3821">EQIPNLLPITLWQYGLITLVQLDQVFDWLYTS</sequence>
<dbReference type="InterPro" id="IPR021336">
    <property type="entry name" value="DUF2949"/>
</dbReference>
<dbReference type="EMBL" id="CADCTM010000643">
    <property type="protein sequence ID" value="CAA9283859.1"/>
    <property type="molecule type" value="Genomic_DNA"/>
</dbReference>
<name>A0A6J4JP78_9CYAN</name>
<evidence type="ECO:0008006" key="2">
    <source>
        <dbReference type="Google" id="ProtNLM"/>
    </source>
</evidence>
<dbReference type="Pfam" id="PF11165">
    <property type="entry name" value="DUF2949"/>
    <property type="match status" value="1"/>
</dbReference>
<reference evidence="1" key="1">
    <citation type="submission" date="2020-02" db="EMBL/GenBank/DDBJ databases">
        <authorList>
            <person name="Meier V. D."/>
        </authorList>
    </citation>
    <scope>NUCLEOTIDE SEQUENCE</scope>
    <source>
        <strain evidence="1">AVDCRST_MAG92</strain>
    </source>
</reference>
<evidence type="ECO:0000313" key="1">
    <source>
        <dbReference type="EMBL" id="CAA9283859.1"/>
    </source>
</evidence>